<name>A0A286P0W7_9HEMI</name>
<dbReference type="AlphaFoldDB" id="A0A286P0W7"/>
<evidence type="ECO:0000256" key="4">
    <source>
        <dbReference type="ARBA" id="ARBA00034121"/>
    </source>
</evidence>
<keyword evidence="2" id="KW-0964">Secreted</keyword>
<evidence type="ECO:0000256" key="1">
    <source>
        <dbReference type="ARBA" id="ARBA00004613"/>
    </source>
</evidence>
<evidence type="ECO:0000256" key="5">
    <source>
        <dbReference type="SAM" id="SignalP"/>
    </source>
</evidence>
<evidence type="ECO:0000313" key="6">
    <source>
        <dbReference type="EMBL" id="BBA30660.1"/>
    </source>
</evidence>
<comment type="subcellular location">
    <subcellularLocation>
        <location evidence="1">Secreted</location>
    </subcellularLocation>
</comment>
<feature type="chain" id="PRO_5012199940" evidence="5">
    <location>
        <begin position="17"/>
        <end position="204"/>
    </location>
</feature>
<dbReference type="SUPFAM" id="SSF50814">
    <property type="entry name" value="Lipocalins"/>
    <property type="match status" value="1"/>
</dbReference>
<feature type="signal peptide" evidence="5">
    <location>
        <begin position="1"/>
        <end position="16"/>
    </location>
</feature>
<evidence type="ECO:0000256" key="3">
    <source>
        <dbReference type="ARBA" id="ARBA00022729"/>
    </source>
</evidence>
<organism evidence="6">
    <name type="scientific">Panstrongylus chinai</name>
    <dbReference type="NCBI Taxonomy" id="156444"/>
    <lineage>
        <taxon>Eukaryota</taxon>
        <taxon>Metazoa</taxon>
        <taxon>Ecdysozoa</taxon>
        <taxon>Arthropoda</taxon>
        <taxon>Hexapoda</taxon>
        <taxon>Insecta</taxon>
        <taxon>Pterygota</taxon>
        <taxon>Neoptera</taxon>
        <taxon>Paraneoptera</taxon>
        <taxon>Hemiptera</taxon>
        <taxon>Heteroptera</taxon>
        <taxon>Panheteroptera</taxon>
        <taxon>Cimicomorpha</taxon>
        <taxon>Reduviidae</taxon>
        <taxon>Triatominae</taxon>
        <taxon>Panstrongylus</taxon>
    </lineage>
</organism>
<proteinExistence type="evidence at transcript level"/>
<dbReference type="EMBL" id="AB999706">
    <property type="protein sequence ID" value="BBA30660.1"/>
    <property type="molecule type" value="mRNA"/>
</dbReference>
<dbReference type="InterPro" id="IPR012674">
    <property type="entry name" value="Calycin"/>
</dbReference>
<dbReference type="GO" id="GO:0005576">
    <property type="term" value="C:extracellular region"/>
    <property type="evidence" value="ECO:0007669"/>
    <property type="project" value="UniProtKB-SubCell"/>
</dbReference>
<dbReference type="CDD" id="cd19423">
    <property type="entry name" value="lipocalin_LTBP1-like"/>
    <property type="match status" value="1"/>
</dbReference>
<reference evidence="6" key="1">
    <citation type="journal article" date="2017" name="Acta Trop.">
        <title>Salivary gland transcripts of the kissing bug, Panstrongylus chinai, a vector of Chagas disease.</title>
        <authorList>
            <person name="Kato H."/>
            <person name="Jochim R.C."/>
            <person name="Gomez E.A."/>
            <person name="Tsunekawa S."/>
            <person name="Valenzuela J.G."/>
            <person name="Hashiguchi Y."/>
        </authorList>
    </citation>
    <scope>NUCLEOTIDE SEQUENCE</scope>
    <source>
        <tissue evidence="6">Salivary gland</tissue>
    </source>
</reference>
<dbReference type="GO" id="GO:0030682">
    <property type="term" value="P:symbiont-mediated perturbation of host defenses"/>
    <property type="evidence" value="ECO:0007669"/>
    <property type="project" value="InterPro"/>
</dbReference>
<comment type="similarity">
    <text evidence="4">Belongs to the calycin superfamily. Triabin family.</text>
</comment>
<dbReference type="InterPro" id="IPR005657">
    <property type="entry name" value="Triabi/Procalin"/>
</dbReference>
<dbReference type="Pfam" id="PF03973">
    <property type="entry name" value="Triabin"/>
    <property type="match status" value="1"/>
</dbReference>
<protein>
    <submittedName>
        <fullName evidence="6">Pc150, similar to triabin-like lipocalin 4a</fullName>
    </submittedName>
</protein>
<sequence>MKIIVLLSFFGIVTNAFRFLPNGITRCLYLYSKTDLDTDKFFTGRWHVTHAKNGSRSAVCREYTASKAGGFVELIGDGYYNVGLKRNYLQVDCRGCAKKNQFNQFTLNCTQKIPSSDPYRFIVDFGLELTVIETDYDSFAIIYMCTMFPQLGSFFNDDLLILHRDKRMASYPDPQVEAFLQAEYKFQLKSFRVRDNNYCLNLSI</sequence>
<evidence type="ECO:0000256" key="2">
    <source>
        <dbReference type="ARBA" id="ARBA00022525"/>
    </source>
</evidence>
<accession>A0A286P0W7</accession>
<keyword evidence="3 5" id="KW-0732">Signal</keyword>
<dbReference type="Gene3D" id="2.40.128.20">
    <property type="match status" value="1"/>
</dbReference>